<dbReference type="Pfam" id="PF07208">
    <property type="entry name" value="DUF1414"/>
    <property type="match status" value="1"/>
</dbReference>
<dbReference type="PIRSF" id="PIRSF006188">
    <property type="entry name" value="UCP006188"/>
    <property type="match status" value="1"/>
</dbReference>
<comment type="similarity">
    <text evidence="1">Belongs to the UPF0352 family.</text>
</comment>
<evidence type="ECO:0000313" key="3">
    <source>
        <dbReference type="Proteomes" id="UP000188820"/>
    </source>
</evidence>
<dbReference type="Proteomes" id="UP000188820">
    <property type="component" value="Unassembled WGS sequence"/>
</dbReference>
<dbReference type="EMBL" id="MLAA01000039">
    <property type="protein sequence ID" value="OOF67710.1"/>
    <property type="molecule type" value="Genomic_DNA"/>
</dbReference>
<dbReference type="SUPFAM" id="SSF158651">
    <property type="entry name" value="YejL-like"/>
    <property type="match status" value="1"/>
</dbReference>
<comment type="caution">
    <text evidence="2">The sequence shown here is derived from an EMBL/GenBank/DDBJ whole genome shotgun (WGS) entry which is preliminary data.</text>
</comment>
<gene>
    <name evidence="2" type="ORF">BKG89_09065</name>
</gene>
<dbReference type="InterPro" id="IPR023202">
    <property type="entry name" value="YejL_sf"/>
</dbReference>
<dbReference type="RefSeq" id="WP_077464254.1">
    <property type="nucleotide sequence ID" value="NZ_MLAA01000039.1"/>
</dbReference>
<organism evidence="2 3">
    <name type="scientific">Rodentibacter caecimuris</name>
    <dbReference type="NCBI Taxonomy" id="1796644"/>
    <lineage>
        <taxon>Bacteria</taxon>
        <taxon>Pseudomonadati</taxon>
        <taxon>Pseudomonadota</taxon>
        <taxon>Gammaproteobacteria</taxon>
        <taxon>Pasteurellales</taxon>
        <taxon>Pasteurellaceae</taxon>
        <taxon>Rodentibacter</taxon>
    </lineage>
</organism>
<protein>
    <recommendedName>
        <fullName evidence="1">UPF0352 protein BKG89_09065</fullName>
    </recommendedName>
</protein>
<dbReference type="HAMAP" id="MF_00816">
    <property type="entry name" value="UPF0352"/>
    <property type="match status" value="1"/>
</dbReference>
<sequence>MAQSSKYSDTQVNAIINDIIAVLEQHKTSVDLSLIALGNMVSNLLLSSVPASQRQAVAQAFANSLLNSVKNQ</sequence>
<reference evidence="2 3" key="1">
    <citation type="submission" date="2016-10" db="EMBL/GenBank/DDBJ databases">
        <title>Rodentibacter gen. nov. and new species.</title>
        <authorList>
            <person name="Christensen H."/>
        </authorList>
    </citation>
    <scope>NUCLEOTIDE SEQUENCE [LARGE SCALE GENOMIC DNA]</scope>
    <source>
        <strain evidence="2 3">1998236014</strain>
    </source>
</reference>
<proteinExistence type="inferred from homology"/>
<dbReference type="Gene3D" id="1.10.3390.10">
    <property type="entry name" value="YejL-like"/>
    <property type="match status" value="1"/>
</dbReference>
<name>A0ABX3KVA7_9PAST</name>
<dbReference type="NCBIfam" id="NF010242">
    <property type="entry name" value="PRK13689.1"/>
    <property type="match status" value="1"/>
</dbReference>
<accession>A0ABX3KVA7</accession>
<keyword evidence="3" id="KW-1185">Reference proteome</keyword>
<evidence type="ECO:0000313" key="2">
    <source>
        <dbReference type="EMBL" id="OOF67710.1"/>
    </source>
</evidence>
<dbReference type="InterPro" id="IPR009857">
    <property type="entry name" value="UPF0352"/>
</dbReference>
<evidence type="ECO:0000256" key="1">
    <source>
        <dbReference type="HAMAP-Rule" id="MF_00816"/>
    </source>
</evidence>